<dbReference type="EMBL" id="GBRH01225923">
    <property type="protein sequence ID" value="JAD71972.1"/>
    <property type="molecule type" value="Transcribed_RNA"/>
</dbReference>
<accession>A0A0A9CKC7</accession>
<name>A0A0A9CKC7_ARUDO</name>
<sequence length="38" mass="4556">MLACWMKYAIYMIRMLFIPKDCGRLLGFVNLMSFSDYI</sequence>
<proteinExistence type="predicted"/>
<reference evidence="1" key="2">
    <citation type="journal article" date="2015" name="Data Brief">
        <title>Shoot transcriptome of the giant reed, Arundo donax.</title>
        <authorList>
            <person name="Barrero R.A."/>
            <person name="Guerrero F.D."/>
            <person name="Moolhuijzen P."/>
            <person name="Goolsby J.A."/>
            <person name="Tidwell J."/>
            <person name="Bellgard S.E."/>
            <person name="Bellgard M.I."/>
        </authorList>
    </citation>
    <scope>NUCLEOTIDE SEQUENCE</scope>
    <source>
        <tissue evidence="1">Shoot tissue taken approximately 20 cm above the soil surface</tissue>
    </source>
</reference>
<dbReference type="AlphaFoldDB" id="A0A0A9CKC7"/>
<evidence type="ECO:0000313" key="1">
    <source>
        <dbReference type="EMBL" id="JAD71972.1"/>
    </source>
</evidence>
<reference evidence="1" key="1">
    <citation type="submission" date="2014-09" db="EMBL/GenBank/DDBJ databases">
        <authorList>
            <person name="Magalhaes I.L.F."/>
            <person name="Oliveira U."/>
            <person name="Santos F.R."/>
            <person name="Vidigal T.H.D.A."/>
            <person name="Brescovit A.D."/>
            <person name="Santos A.J."/>
        </authorList>
    </citation>
    <scope>NUCLEOTIDE SEQUENCE</scope>
    <source>
        <tissue evidence="1">Shoot tissue taken approximately 20 cm above the soil surface</tissue>
    </source>
</reference>
<protein>
    <submittedName>
        <fullName evidence="1">IPT1</fullName>
    </submittedName>
</protein>
<organism evidence="1">
    <name type="scientific">Arundo donax</name>
    <name type="common">Giant reed</name>
    <name type="synonym">Donax arundinaceus</name>
    <dbReference type="NCBI Taxonomy" id="35708"/>
    <lineage>
        <taxon>Eukaryota</taxon>
        <taxon>Viridiplantae</taxon>
        <taxon>Streptophyta</taxon>
        <taxon>Embryophyta</taxon>
        <taxon>Tracheophyta</taxon>
        <taxon>Spermatophyta</taxon>
        <taxon>Magnoliopsida</taxon>
        <taxon>Liliopsida</taxon>
        <taxon>Poales</taxon>
        <taxon>Poaceae</taxon>
        <taxon>PACMAD clade</taxon>
        <taxon>Arundinoideae</taxon>
        <taxon>Arundineae</taxon>
        <taxon>Arundo</taxon>
    </lineage>
</organism>